<feature type="compositionally biased region" description="Acidic residues" evidence="4">
    <location>
        <begin position="107"/>
        <end position="129"/>
    </location>
</feature>
<comment type="similarity">
    <text evidence="1">Belongs to the CWC15 family.</text>
</comment>
<evidence type="ECO:0000256" key="4">
    <source>
        <dbReference type="SAM" id="MobiDB-lite"/>
    </source>
</evidence>
<dbReference type="InterPro" id="IPR006973">
    <property type="entry name" value="Cwf_Cwc_15"/>
</dbReference>
<dbReference type="AlphaFoldDB" id="A0A4Y7M0T0"/>
<dbReference type="PANTHER" id="PTHR12718">
    <property type="entry name" value="CELL CYCLE CONTROL PROTEIN CWF15"/>
    <property type="match status" value="1"/>
</dbReference>
<evidence type="ECO:0000256" key="2">
    <source>
        <dbReference type="ARBA" id="ARBA00022664"/>
    </source>
</evidence>
<accession>A0A4Y7M0T0</accession>
<dbReference type="GO" id="GO:0003723">
    <property type="term" value="F:RNA binding"/>
    <property type="evidence" value="ECO:0007669"/>
    <property type="project" value="TreeGrafter"/>
</dbReference>
<gene>
    <name evidence="5" type="primary">EOG090X0IT3</name>
</gene>
<keyword evidence="3" id="KW-0508">mRNA splicing</keyword>
<keyword evidence="2" id="KW-0507">mRNA processing</keyword>
<protein>
    <submittedName>
        <fullName evidence="5">EOG090X0IT3</fullName>
    </submittedName>
</protein>
<sequence>MTTASRPTFAPATGGQGRGETSLSSMSKQYSSRDLASHTKLKYRDIGQGSSEEVRSKDLKRDLEEREKTYKDKGDRKDRERERTIKAKPSAVSAQKKTRLEASGSLDADDPVEDESDDSVDEEDEDDTAELMAELQRIKAERAADLAKKEMEQRQEEERIRMENILSGNPLLNYTEKSQKSDLRVKRRWDDDVVFKNCSRAEPERKEITFINDSLRSEFHKKFMDKYIK</sequence>
<dbReference type="GO" id="GO:0045292">
    <property type="term" value="P:mRNA cis splicing, via spliceosome"/>
    <property type="evidence" value="ECO:0007669"/>
    <property type="project" value="TreeGrafter"/>
</dbReference>
<feature type="compositionally biased region" description="Polar residues" evidence="4">
    <location>
        <begin position="19"/>
        <end position="34"/>
    </location>
</feature>
<proteinExistence type="evidence at transcript level"/>
<evidence type="ECO:0000313" key="5">
    <source>
        <dbReference type="EMBL" id="SVE73309.1"/>
    </source>
</evidence>
<dbReference type="PANTHER" id="PTHR12718:SF2">
    <property type="entry name" value="SPLICEOSOME-ASSOCIATED PROTEIN CWC15 HOMOLOG"/>
    <property type="match status" value="1"/>
</dbReference>
<evidence type="ECO:0000256" key="3">
    <source>
        <dbReference type="ARBA" id="ARBA00023187"/>
    </source>
</evidence>
<name>A0A4Y7M0T0_9CRUS</name>
<dbReference type="Pfam" id="PF04889">
    <property type="entry name" value="Cwf_Cwc_15"/>
    <property type="match status" value="1"/>
</dbReference>
<dbReference type="GO" id="GO:0071013">
    <property type="term" value="C:catalytic step 2 spliceosome"/>
    <property type="evidence" value="ECO:0007669"/>
    <property type="project" value="TreeGrafter"/>
</dbReference>
<organism evidence="5">
    <name type="scientific">Ceriodaphnia reticulata</name>
    <dbReference type="NCBI Taxonomy" id="302197"/>
    <lineage>
        <taxon>Eukaryota</taxon>
        <taxon>Metazoa</taxon>
        <taxon>Ecdysozoa</taxon>
        <taxon>Arthropoda</taxon>
        <taxon>Crustacea</taxon>
        <taxon>Branchiopoda</taxon>
        <taxon>Diplostraca</taxon>
        <taxon>Cladocera</taxon>
        <taxon>Anomopoda</taxon>
        <taxon>Daphniidae</taxon>
        <taxon>Ceriodaphnia</taxon>
    </lineage>
</organism>
<reference evidence="5" key="1">
    <citation type="submission" date="2018-08" db="EMBL/GenBank/DDBJ databases">
        <authorList>
            <person name="Cornetti L."/>
        </authorList>
    </citation>
    <scope>NUCLEOTIDE SEQUENCE</scope>
    <source>
        <strain evidence="5">OM-SAIQ-clone2</strain>
    </source>
</reference>
<dbReference type="EMBL" id="LR003690">
    <property type="protein sequence ID" value="SVE73309.1"/>
    <property type="molecule type" value="mRNA"/>
</dbReference>
<evidence type="ECO:0000256" key="1">
    <source>
        <dbReference type="ARBA" id="ARBA00006644"/>
    </source>
</evidence>
<feature type="compositionally biased region" description="Basic and acidic residues" evidence="4">
    <location>
        <begin position="52"/>
        <end position="85"/>
    </location>
</feature>
<feature type="region of interest" description="Disordered" evidence="4">
    <location>
        <begin position="1"/>
        <end position="137"/>
    </location>
</feature>